<evidence type="ECO:0008006" key="4">
    <source>
        <dbReference type="Google" id="ProtNLM"/>
    </source>
</evidence>
<accession>A0A851GRX7</accession>
<dbReference type="RefSeq" id="WP_178935270.1">
    <property type="nucleotide sequence ID" value="NZ_JACBAZ010000038.1"/>
</dbReference>
<name>A0A851GRX7_9BACT</name>
<reference evidence="2 3" key="1">
    <citation type="submission" date="2020-07" db="EMBL/GenBank/DDBJ databases">
        <title>Roseicoccus Jingziensis gen. nov., sp. nov., isolated from coastal seawater.</title>
        <authorList>
            <person name="Feng X."/>
        </authorList>
    </citation>
    <scope>NUCLEOTIDE SEQUENCE [LARGE SCALE GENOMIC DNA]</scope>
    <source>
        <strain evidence="2 3">N1E253</strain>
    </source>
</reference>
<evidence type="ECO:0000313" key="2">
    <source>
        <dbReference type="EMBL" id="NWK57787.1"/>
    </source>
</evidence>
<keyword evidence="1" id="KW-0472">Membrane</keyword>
<comment type="caution">
    <text evidence="2">The sequence shown here is derived from an EMBL/GenBank/DDBJ whole genome shotgun (WGS) entry which is preliminary data.</text>
</comment>
<dbReference type="Proteomes" id="UP000557872">
    <property type="component" value="Unassembled WGS sequence"/>
</dbReference>
<keyword evidence="1" id="KW-0812">Transmembrane</keyword>
<keyword evidence="1" id="KW-1133">Transmembrane helix</keyword>
<protein>
    <recommendedName>
        <fullName evidence="4">YcxB-like protein domain-containing protein</fullName>
    </recommendedName>
</protein>
<sequence length="177" mass="19898">MELEYESTLKDACRPQIRHFIGSETYKKQLIAGCLWSGFFAALFVCAISKLIFGEVNIYYVALGLVLGIVTVALTHKDSVTKRITKHMDREIGDKFPYTTTYLLDDESLTCRSLDTDITFKLMHCSDISEVDGYLEVRFGGRGLCTIPLRAFTTEFQKSSFIDAIKIQAEQVAAPDS</sequence>
<gene>
    <name evidence="2" type="ORF">HW115_19365</name>
</gene>
<evidence type="ECO:0000313" key="3">
    <source>
        <dbReference type="Proteomes" id="UP000557872"/>
    </source>
</evidence>
<keyword evidence="3" id="KW-1185">Reference proteome</keyword>
<organism evidence="2 3">
    <name type="scientific">Oceaniferula marina</name>
    <dbReference type="NCBI Taxonomy" id="2748318"/>
    <lineage>
        <taxon>Bacteria</taxon>
        <taxon>Pseudomonadati</taxon>
        <taxon>Verrucomicrobiota</taxon>
        <taxon>Verrucomicrobiia</taxon>
        <taxon>Verrucomicrobiales</taxon>
        <taxon>Verrucomicrobiaceae</taxon>
        <taxon>Oceaniferula</taxon>
    </lineage>
</organism>
<evidence type="ECO:0000256" key="1">
    <source>
        <dbReference type="SAM" id="Phobius"/>
    </source>
</evidence>
<dbReference type="AlphaFoldDB" id="A0A851GRX7"/>
<dbReference type="EMBL" id="JACBAZ010000038">
    <property type="protein sequence ID" value="NWK57787.1"/>
    <property type="molecule type" value="Genomic_DNA"/>
</dbReference>
<feature type="transmembrane region" description="Helical" evidence="1">
    <location>
        <begin position="58"/>
        <end position="76"/>
    </location>
</feature>
<feature type="transmembrane region" description="Helical" evidence="1">
    <location>
        <begin position="30"/>
        <end position="52"/>
    </location>
</feature>
<proteinExistence type="predicted"/>